<dbReference type="Pfam" id="PF02518">
    <property type="entry name" value="HATPase_c"/>
    <property type="match status" value="1"/>
</dbReference>
<feature type="transmembrane region" description="Helical" evidence="12">
    <location>
        <begin position="207"/>
        <end position="230"/>
    </location>
</feature>
<evidence type="ECO:0000256" key="1">
    <source>
        <dbReference type="ARBA" id="ARBA00000085"/>
    </source>
</evidence>
<keyword evidence="16" id="KW-1185">Reference proteome</keyword>
<dbReference type="PROSITE" id="PS50885">
    <property type="entry name" value="HAMP"/>
    <property type="match status" value="1"/>
</dbReference>
<dbReference type="SMART" id="SM00304">
    <property type="entry name" value="HAMP"/>
    <property type="match status" value="1"/>
</dbReference>
<dbReference type="GO" id="GO:0005886">
    <property type="term" value="C:plasma membrane"/>
    <property type="evidence" value="ECO:0007669"/>
    <property type="project" value="TreeGrafter"/>
</dbReference>
<keyword evidence="6 12" id="KW-0812">Transmembrane</keyword>
<evidence type="ECO:0000256" key="5">
    <source>
        <dbReference type="ARBA" id="ARBA00022679"/>
    </source>
</evidence>
<dbReference type="RefSeq" id="WP_129832623.1">
    <property type="nucleotide sequence ID" value="NZ_CP035704.1"/>
</dbReference>
<keyword evidence="10 12" id="KW-0472">Membrane</keyword>
<evidence type="ECO:0000256" key="4">
    <source>
        <dbReference type="ARBA" id="ARBA00022553"/>
    </source>
</evidence>
<dbReference type="InterPro" id="IPR003660">
    <property type="entry name" value="HAMP_dom"/>
</dbReference>
<protein>
    <recommendedName>
        <fullName evidence="3">histidine kinase</fullName>
        <ecNumber evidence="3">2.7.13.3</ecNumber>
    </recommendedName>
</protein>
<name>A0A411HIX1_9GAMM</name>
<feature type="compositionally biased region" description="Basic and acidic residues" evidence="11">
    <location>
        <begin position="111"/>
        <end position="135"/>
    </location>
</feature>
<dbReference type="CDD" id="cd00082">
    <property type="entry name" value="HisKA"/>
    <property type="match status" value="1"/>
</dbReference>
<gene>
    <name evidence="15" type="ORF">ELE36_08285</name>
</gene>
<evidence type="ECO:0000259" key="14">
    <source>
        <dbReference type="PROSITE" id="PS50885"/>
    </source>
</evidence>
<proteinExistence type="predicted"/>
<keyword evidence="4" id="KW-0597">Phosphoprotein</keyword>
<dbReference type="Gene3D" id="3.30.565.10">
    <property type="entry name" value="Histidine kinase-like ATPase, C-terminal domain"/>
    <property type="match status" value="1"/>
</dbReference>
<dbReference type="InterPro" id="IPR005467">
    <property type="entry name" value="His_kinase_dom"/>
</dbReference>
<dbReference type="OrthoDB" id="9804645at2"/>
<evidence type="ECO:0000256" key="7">
    <source>
        <dbReference type="ARBA" id="ARBA00022777"/>
    </source>
</evidence>
<dbReference type="AlphaFoldDB" id="A0A411HIX1"/>
<accession>A0A411HIX1</accession>
<dbReference type="Proteomes" id="UP000291562">
    <property type="component" value="Chromosome"/>
</dbReference>
<dbReference type="InterPro" id="IPR036097">
    <property type="entry name" value="HisK_dim/P_sf"/>
</dbReference>
<evidence type="ECO:0000256" key="6">
    <source>
        <dbReference type="ARBA" id="ARBA00022692"/>
    </source>
</evidence>
<dbReference type="SUPFAM" id="SSF158472">
    <property type="entry name" value="HAMP domain-like"/>
    <property type="match status" value="1"/>
</dbReference>
<dbReference type="InterPro" id="IPR003661">
    <property type="entry name" value="HisK_dim/P_dom"/>
</dbReference>
<feature type="domain" description="HAMP" evidence="14">
    <location>
        <begin position="227"/>
        <end position="279"/>
    </location>
</feature>
<dbReference type="KEGG" id="xbc:ELE36_08285"/>
<comment type="subcellular location">
    <subcellularLocation>
        <location evidence="2">Membrane</location>
    </subcellularLocation>
</comment>
<feature type="domain" description="Histidine kinase" evidence="13">
    <location>
        <begin position="287"/>
        <end position="501"/>
    </location>
</feature>
<dbReference type="Pfam" id="PF00672">
    <property type="entry name" value="HAMP"/>
    <property type="match status" value="1"/>
</dbReference>
<evidence type="ECO:0000256" key="8">
    <source>
        <dbReference type="ARBA" id="ARBA00022989"/>
    </source>
</evidence>
<feature type="region of interest" description="Disordered" evidence="11">
    <location>
        <begin position="80"/>
        <end position="145"/>
    </location>
</feature>
<sequence length="502" mass="54867">MRLRLWLRLFLVFATLSVAALGGFVVWQQHSFRRGFRDYLDQVALDRLGNVSTLLAAQYAVHGDWEFLRHDPRQLNRLLDPDREHADPRPPPPPADEPPPRDGRPQPPDQAMRRDDDRPAPRDDRPPPPRGDRPPPHPPGPFDLASRTLLLDAAGNAVVGARDISTQALSVPVQLDGKKIGELHLAPLPQLLGDLDRTFAQAQMRDALISGLIVLVAALLFALALAYWLLKPIRSLAHATRALATGDYGQRVVISRRDEFGDLASDFNHLASALEQNREARRQWGADIAHELRTPLSILRGEIQALQDGIRLPNAAALASLQAEGERLTSLIEDLYQLALADAGALDYRFAAVDLATLIAETIDLHAPGFADIGLALESHLPSTKTVRGDARRLTQLLDNLLANARRYTDAPGRIRLTLVEIGEVLQLSIDDTAPGVPPASLPLLFERLYRVDGSRNRTGGGAGLGLAICRAIVAAHDGQIEASASPLGGLRIDIRLPIQTR</sequence>
<keyword evidence="8 12" id="KW-1133">Transmembrane helix</keyword>
<keyword evidence="9" id="KW-0902">Two-component regulatory system</keyword>
<dbReference type="SMART" id="SM00387">
    <property type="entry name" value="HATPase_c"/>
    <property type="match status" value="1"/>
</dbReference>
<feature type="transmembrane region" description="Helical" evidence="12">
    <location>
        <begin position="6"/>
        <end position="27"/>
    </location>
</feature>
<evidence type="ECO:0000256" key="9">
    <source>
        <dbReference type="ARBA" id="ARBA00023012"/>
    </source>
</evidence>
<evidence type="ECO:0000256" key="12">
    <source>
        <dbReference type="SAM" id="Phobius"/>
    </source>
</evidence>
<dbReference type="Gene3D" id="6.10.340.10">
    <property type="match status" value="1"/>
</dbReference>
<dbReference type="Pfam" id="PF00512">
    <property type="entry name" value="HisKA"/>
    <property type="match status" value="1"/>
</dbReference>
<dbReference type="SMART" id="SM00388">
    <property type="entry name" value="HisKA"/>
    <property type="match status" value="1"/>
</dbReference>
<evidence type="ECO:0000259" key="13">
    <source>
        <dbReference type="PROSITE" id="PS50109"/>
    </source>
</evidence>
<evidence type="ECO:0000256" key="2">
    <source>
        <dbReference type="ARBA" id="ARBA00004370"/>
    </source>
</evidence>
<dbReference type="InterPro" id="IPR003594">
    <property type="entry name" value="HATPase_dom"/>
</dbReference>
<evidence type="ECO:0000313" key="15">
    <source>
        <dbReference type="EMBL" id="QBB70364.1"/>
    </source>
</evidence>
<reference evidence="15 16" key="1">
    <citation type="submission" date="2019-01" db="EMBL/GenBank/DDBJ databases">
        <title>Pseudolysobacter antarctica gen. nov., sp. nov., isolated from Fildes Peninsula, Antarctica.</title>
        <authorList>
            <person name="Wei Z."/>
            <person name="Peng F."/>
        </authorList>
    </citation>
    <scope>NUCLEOTIDE SEQUENCE [LARGE SCALE GENOMIC DNA]</scope>
    <source>
        <strain evidence="15 16">AQ6-296</strain>
    </source>
</reference>
<evidence type="ECO:0000256" key="10">
    <source>
        <dbReference type="ARBA" id="ARBA00023136"/>
    </source>
</evidence>
<dbReference type="Gene3D" id="1.10.287.130">
    <property type="match status" value="1"/>
</dbReference>
<dbReference type="PANTHER" id="PTHR45436:SF5">
    <property type="entry name" value="SENSOR HISTIDINE KINASE TRCS"/>
    <property type="match status" value="1"/>
</dbReference>
<dbReference type="InterPro" id="IPR004358">
    <property type="entry name" value="Sig_transdc_His_kin-like_C"/>
</dbReference>
<evidence type="ECO:0000313" key="16">
    <source>
        <dbReference type="Proteomes" id="UP000291562"/>
    </source>
</evidence>
<dbReference type="SUPFAM" id="SSF55874">
    <property type="entry name" value="ATPase domain of HSP90 chaperone/DNA topoisomerase II/histidine kinase"/>
    <property type="match status" value="1"/>
</dbReference>
<dbReference type="EMBL" id="CP035704">
    <property type="protein sequence ID" value="QBB70364.1"/>
    <property type="molecule type" value="Genomic_DNA"/>
</dbReference>
<comment type="catalytic activity">
    <reaction evidence="1">
        <text>ATP + protein L-histidine = ADP + protein N-phospho-L-histidine.</text>
        <dbReference type="EC" id="2.7.13.3"/>
    </reaction>
</comment>
<dbReference type="SUPFAM" id="SSF47384">
    <property type="entry name" value="Homodimeric domain of signal transducing histidine kinase"/>
    <property type="match status" value="1"/>
</dbReference>
<dbReference type="PRINTS" id="PR00344">
    <property type="entry name" value="BCTRLSENSOR"/>
</dbReference>
<dbReference type="InterPro" id="IPR036890">
    <property type="entry name" value="HATPase_C_sf"/>
</dbReference>
<dbReference type="CDD" id="cd06225">
    <property type="entry name" value="HAMP"/>
    <property type="match status" value="1"/>
</dbReference>
<evidence type="ECO:0000256" key="11">
    <source>
        <dbReference type="SAM" id="MobiDB-lite"/>
    </source>
</evidence>
<keyword evidence="7" id="KW-0418">Kinase</keyword>
<keyword evidence="5" id="KW-0808">Transferase</keyword>
<organism evidence="15 16">
    <name type="scientific">Pseudolysobacter antarcticus</name>
    <dbReference type="NCBI Taxonomy" id="2511995"/>
    <lineage>
        <taxon>Bacteria</taxon>
        <taxon>Pseudomonadati</taxon>
        <taxon>Pseudomonadota</taxon>
        <taxon>Gammaproteobacteria</taxon>
        <taxon>Lysobacterales</taxon>
        <taxon>Rhodanobacteraceae</taxon>
        <taxon>Pseudolysobacter</taxon>
    </lineage>
</organism>
<dbReference type="PANTHER" id="PTHR45436">
    <property type="entry name" value="SENSOR HISTIDINE KINASE YKOH"/>
    <property type="match status" value="1"/>
</dbReference>
<evidence type="ECO:0000256" key="3">
    <source>
        <dbReference type="ARBA" id="ARBA00012438"/>
    </source>
</evidence>
<dbReference type="GO" id="GO:0000155">
    <property type="term" value="F:phosphorelay sensor kinase activity"/>
    <property type="evidence" value="ECO:0007669"/>
    <property type="project" value="InterPro"/>
</dbReference>
<dbReference type="EC" id="2.7.13.3" evidence="3"/>
<dbReference type="InterPro" id="IPR050428">
    <property type="entry name" value="TCS_sensor_his_kinase"/>
</dbReference>
<dbReference type="PROSITE" id="PS50109">
    <property type="entry name" value="HIS_KIN"/>
    <property type="match status" value="1"/>
</dbReference>